<dbReference type="InterPro" id="IPR000731">
    <property type="entry name" value="SSD"/>
</dbReference>
<keyword evidence="18" id="KW-0753">Steroid metabolism</keyword>
<dbReference type="GO" id="GO:0005789">
    <property type="term" value="C:endoplasmic reticulum membrane"/>
    <property type="evidence" value="ECO:0007669"/>
    <property type="project" value="UniProtKB-SubCell"/>
</dbReference>
<evidence type="ECO:0000256" key="19">
    <source>
        <dbReference type="ARBA" id="ARBA00023329"/>
    </source>
</evidence>
<comment type="caution">
    <text evidence="25">The sequence shown here is derived from an EMBL/GenBank/DDBJ whole genome shotgun (WGS) entry which is preliminary data.</text>
</comment>
<keyword evidence="8 23" id="KW-0812">Transmembrane</keyword>
<evidence type="ECO:0000256" key="14">
    <source>
        <dbReference type="ARBA" id="ARBA00023121"/>
    </source>
</evidence>
<evidence type="ECO:0000313" key="25">
    <source>
        <dbReference type="EMBL" id="KAH7033230.1"/>
    </source>
</evidence>
<evidence type="ECO:0000256" key="10">
    <source>
        <dbReference type="ARBA" id="ARBA00022824"/>
    </source>
</evidence>
<dbReference type="GO" id="GO:0000139">
    <property type="term" value="C:Golgi membrane"/>
    <property type="evidence" value="ECO:0007669"/>
    <property type="project" value="UniProtKB-SubCell"/>
</dbReference>
<dbReference type="PROSITE" id="PS50156">
    <property type="entry name" value="SSD"/>
    <property type="match status" value="1"/>
</dbReference>
<dbReference type="GO" id="GO:0045540">
    <property type="term" value="P:regulation of cholesterol biosynthetic process"/>
    <property type="evidence" value="ECO:0007669"/>
    <property type="project" value="TreeGrafter"/>
</dbReference>
<keyword evidence="6" id="KW-0153">Cholesterol metabolism</keyword>
<evidence type="ECO:0000256" key="23">
    <source>
        <dbReference type="SAM" id="Phobius"/>
    </source>
</evidence>
<evidence type="ECO:0000256" key="22">
    <source>
        <dbReference type="SAM" id="MobiDB-lite"/>
    </source>
</evidence>
<dbReference type="PROSITE" id="PS00678">
    <property type="entry name" value="WD_REPEATS_1"/>
    <property type="match status" value="1"/>
</dbReference>
<dbReference type="RefSeq" id="XP_046014062.1">
    <property type="nucleotide sequence ID" value="XM_046153632.1"/>
</dbReference>
<dbReference type="SUPFAM" id="SSF82866">
    <property type="entry name" value="Multidrug efflux transporter AcrB transmembrane domain"/>
    <property type="match status" value="1"/>
</dbReference>
<sequence>MIWYLLYPFRGTTEAPVLSPAHPLHAAFTRYGRYVARHVVSILLISVAVAAVLIYPIFFLYTNDYTNGASNLPHHVWTDAHPLQGKASVQPDVFMRSIWVHGSYMQALEKDVLLGALELQNELLGTTEHFNPRLGADVIERPDPMAASLTPLQRDSFHIVNGLTNQSWFFHSPLQYWSGVAQNVQDDRDIVTTVNERKTQATSVNVTLRHSIVFAGKRFEDRRLVAADALVITLIHLRDSPIARIWQQQAAAITKRLATKWHVYPGSEAGQLYEFQFRPMSLQDTVMLGITHVIVLIYFLVSLSKLRAVKSRIGLMVTVIAQIVLAIVSSFTVCAVFKIDLSRIPRMAYPVVVFSISLENIFRLINAVIMTPSEDSTSARIGHAFGETSHVALASVIQNLLILWGLSQIVSPGVSAFCTFAAIALIFDFFYLSTFFLAVLSVDVRRTELSDALAKASIQTRRQSVDAQPRQNWFDALLQGKIAMSTRIAGTVVMIGFVLIAQWHFFENESILQTLGRISRFSSKYQDSVLSKSSLHVDIHQARSPTSWLRLQDHETAREVIHVVKPHAHSYIAKVYEPLVFVLKGSDRMPSIKERPFPPAVYDFARHQSSPFVATVLLLTAAVRLLMNYLLFDELAENGTDVKEYDRLLHVRTLDRGHVLDVALLTASTDGLIVSMGLDRAIRVWDVKEGGTSYPLLLENNDTAGLPFQVLSMCIDDESHWLALLTPTRVLLWNLVDKTWALPLDLDDCRHKPEAFFFCTTETDGIPPLLLIRRDGSLTILVGEQAISGRFMLTEDSTLASVATLVDDNVLYLMMSTRKGHLYSARKSGSQWVSQRINLPPGNEQELLSITPLSDATAFFVARSRSADLVHAKTNVAIHSFKLDPVYPKSLKSYFPRARRTACGARGLTSLTVAYIHAYTRDLVVHTYLPPRDGDLLCIKATQPSAESQCCNWDLVRESRKLVKDPGIWDLLPSGLLAGVRRQAPTKPCPGQHSYRGGADGLRRRRGSLHQPPGHPPVQDKWEVWALSYLGRQELAETASLCSDDEDDSRLFVTNLGPVARVGSQSIAIGLGTAIKVISVGQERFQQNDVSTFGDGMVSVNGRRRRAAVGGVAGSRTRTTIAAEALFRSA</sequence>
<dbReference type="GO" id="GO:0008203">
    <property type="term" value="P:cholesterol metabolic process"/>
    <property type="evidence" value="ECO:0007669"/>
    <property type="project" value="UniProtKB-KW"/>
</dbReference>
<evidence type="ECO:0000256" key="7">
    <source>
        <dbReference type="ARBA" id="ARBA00022574"/>
    </source>
</evidence>
<dbReference type="InterPro" id="IPR030225">
    <property type="entry name" value="SCAP"/>
</dbReference>
<dbReference type="EMBL" id="JAGTJQ010000004">
    <property type="protein sequence ID" value="KAH7033230.1"/>
    <property type="molecule type" value="Genomic_DNA"/>
</dbReference>
<evidence type="ECO:0000256" key="16">
    <source>
        <dbReference type="ARBA" id="ARBA00023166"/>
    </source>
</evidence>
<keyword evidence="13" id="KW-0443">Lipid metabolism</keyword>
<dbReference type="OrthoDB" id="1914839at2759"/>
<keyword evidence="17" id="KW-0325">Glycoprotein</keyword>
<dbReference type="GO" id="GO:0032936">
    <property type="term" value="C:SREBP-SCAP complex"/>
    <property type="evidence" value="ECO:0007669"/>
    <property type="project" value="TreeGrafter"/>
</dbReference>
<comment type="function">
    <text evidence="20">Escort protein required for cholesterol as well as lipid homeostasis. Regulates export of the SCAP-SREBP complex from the endoplasmic reticulum to the Golgi upon low cholesterol, thereby regulating the processing of sterol regulatory element-binding proteins (SREBPs) SREBF1/SREBP1 and SREBF2/SREBP2. At high sterol concentrations, formation of a ternary complex with INSIG (INSIG1 or INSIG2) leads to mask the ER export signal in SCAP, promoting retention of the complex in the endoplasmic reticulum. Low sterol concentrations trigger release of INSIG, a conformational change in the SSD domain of SCAP, unmasking of the ER export signal, promoting recruitment into COPII-coated vesicles and transport of the SCAP-SREBP to the Golgi: in the Golgi, SREBPs are then processed, releasing the transcription factor fragment of SREBPs from the membrane, its import into the nucleus and up-regulation of LDLR, INSIG1 and the mevalonate pathway. Binds cholesterol via its SSD domain.</text>
</comment>
<evidence type="ECO:0000256" key="12">
    <source>
        <dbReference type="ARBA" id="ARBA00023034"/>
    </source>
</evidence>
<dbReference type="SUPFAM" id="SSF50978">
    <property type="entry name" value="WD40 repeat-like"/>
    <property type="match status" value="1"/>
</dbReference>
<gene>
    <name evidence="25" type="ORF">B0I36DRAFT_321011</name>
</gene>
<evidence type="ECO:0000256" key="11">
    <source>
        <dbReference type="ARBA" id="ARBA00022989"/>
    </source>
</evidence>
<feature type="transmembrane region" description="Helical" evidence="23">
    <location>
        <begin position="488"/>
        <end position="506"/>
    </location>
</feature>
<feature type="transmembrane region" description="Helical" evidence="23">
    <location>
        <begin position="315"/>
        <end position="339"/>
    </location>
</feature>
<feature type="transmembrane region" description="Helical" evidence="23">
    <location>
        <begin position="285"/>
        <end position="303"/>
    </location>
</feature>
<evidence type="ECO:0000256" key="4">
    <source>
        <dbReference type="ARBA" id="ARBA00007410"/>
    </source>
</evidence>
<evidence type="ECO:0000259" key="24">
    <source>
        <dbReference type="PROSITE" id="PS50156"/>
    </source>
</evidence>
<dbReference type="GO" id="GO:0032933">
    <property type="term" value="P:SREBP signaling pathway"/>
    <property type="evidence" value="ECO:0007669"/>
    <property type="project" value="InterPro"/>
</dbReference>
<dbReference type="PROSITE" id="PS50082">
    <property type="entry name" value="WD_REPEATS_2"/>
    <property type="match status" value="1"/>
</dbReference>
<evidence type="ECO:0000256" key="3">
    <source>
        <dbReference type="ARBA" id="ARBA00004653"/>
    </source>
</evidence>
<keyword evidence="11 23" id="KW-1133">Transmembrane helix</keyword>
<dbReference type="InterPro" id="IPR053958">
    <property type="entry name" value="HMGCR/SNAP/NPC1-like_SSD"/>
</dbReference>
<keyword evidence="16" id="KW-1207">Sterol metabolism</keyword>
<feature type="region of interest" description="Disordered" evidence="22">
    <location>
        <begin position="983"/>
        <end position="1017"/>
    </location>
</feature>
<keyword evidence="7 21" id="KW-0853">WD repeat</keyword>
<evidence type="ECO:0000313" key="26">
    <source>
        <dbReference type="Proteomes" id="UP000756346"/>
    </source>
</evidence>
<feature type="repeat" description="WD" evidence="21">
    <location>
        <begin position="655"/>
        <end position="695"/>
    </location>
</feature>
<evidence type="ECO:0000256" key="8">
    <source>
        <dbReference type="ARBA" id="ARBA00022692"/>
    </source>
</evidence>
<dbReference type="Gene3D" id="2.130.10.10">
    <property type="entry name" value="YVTN repeat-like/Quinoprotein amine dehydrogenase"/>
    <property type="match status" value="1"/>
</dbReference>
<keyword evidence="10" id="KW-0256">Endoplasmic reticulum</keyword>
<evidence type="ECO:0000256" key="1">
    <source>
        <dbReference type="ARBA" id="ARBA00004477"/>
    </source>
</evidence>
<dbReference type="GO" id="GO:0032934">
    <property type="term" value="F:sterol binding"/>
    <property type="evidence" value="ECO:0007669"/>
    <property type="project" value="InterPro"/>
</dbReference>
<dbReference type="InterPro" id="IPR001680">
    <property type="entry name" value="WD40_rpt"/>
</dbReference>
<evidence type="ECO:0000256" key="13">
    <source>
        <dbReference type="ARBA" id="ARBA00023098"/>
    </source>
</evidence>
<evidence type="ECO:0000256" key="18">
    <source>
        <dbReference type="ARBA" id="ARBA00023221"/>
    </source>
</evidence>
<feature type="domain" description="SSD" evidence="24">
    <location>
        <begin position="284"/>
        <end position="442"/>
    </location>
</feature>
<evidence type="ECO:0000256" key="2">
    <source>
        <dbReference type="ARBA" id="ARBA00004557"/>
    </source>
</evidence>
<dbReference type="Pfam" id="PF12349">
    <property type="entry name" value="Sterol-sensing"/>
    <property type="match status" value="1"/>
</dbReference>
<evidence type="ECO:0000256" key="5">
    <source>
        <dbReference type="ARBA" id="ARBA00019541"/>
    </source>
</evidence>
<comment type="similarity">
    <text evidence="4">Belongs to the WD repeat SCAP family.</text>
</comment>
<comment type="subcellular location">
    <subcellularLocation>
        <location evidence="2">Cytoplasmic vesicle</location>
        <location evidence="2">COPII-coated vesicle membrane</location>
        <topology evidence="2">Multi-pass membrane protein</topology>
    </subcellularLocation>
    <subcellularLocation>
        <location evidence="1">Endoplasmic reticulum membrane</location>
        <topology evidence="1">Multi-pass membrane protein</topology>
    </subcellularLocation>
    <subcellularLocation>
        <location evidence="3">Golgi apparatus membrane</location>
        <topology evidence="3">Multi-pass membrane protein</topology>
    </subcellularLocation>
</comment>
<keyword evidence="9" id="KW-0677">Repeat</keyword>
<keyword evidence="26" id="KW-1185">Reference proteome</keyword>
<organism evidence="25 26">
    <name type="scientific">Microdochium trichocladiopsis</name>
    <dbReference type="NCBI Taxonomy" id="1682393"/>
    <lineage>
        <taxon>Eukaryota</taxon>
        <taxon>Fungi</taxon>
        <taxon>Dikarya</taxon>
        <taxon>Ascomycota</taxon>
        <taxon>Pezizomycotina</taxon>
        <taxon>Sordariomycetes</taxon>
        <taxon>Xylariomycetidae</taxon>
        <taxon>Xylariales</taxon>
        <taxon>Microdochiaceae</taxon>
        <taxon>Microdochium</taxon>
    </lineage>
</organism>
<proteinExistence type="inferred from homology"/>
<dbReference type="InterPro" id="IPR019775">
    <property type="entry name" value="WD40_repeat_CS"/>
</dbReference>
<name>A0A9P8Y9G5_9PEZI</name>
<evidence type="ECO:0000256" key="17">
    <source>
        <dbReference type="ARBA" id="ARBA00023180"/>
    </source>
</evidence>
<dbReference type="InterPro" id="IPR036322">
    <property type="entry name" value="WD40_repeat_dom_sf"/>
</dbReference>
<accession>A0A9P8Y9G5</accession>
<feature type="transmembrane region" description="Helical" evidence="23">
    <location>
        <begin position="390"/>
        <end position="407"/>
    </location>
</feature>
<dbReference type="AlphaFoldDB" id="A0A9P8Y9G5"/>
<feature type="transmembrane region" description="Helical" evidence="23">
    <location>
        <begin position="39"/>
        <end position="61"/>
    </location>
</feature>
<dbReference type="InterPro" id="IPR015943">
    <property type="entry name" value="WD40/YVTN_repeat-like_dom_sf"/>
</dbReference>
<reference evidence="25" key="1">
    <citation type="journal article" date="2021" name="Nat. Commun.">
        <title>Genetic determinants of endophytism in the Arabidopsis root mycobiome.</title>
        <authorList>
            <person name="Mesny F."/>
            <person name="Miyauchi S."/>
            <person name="Thiergart T."/>
            <person name="Pickel B."/>
            <person name="Atanasova L."/>
            <person name="Karlsson M."/>
            <person name="Huettel B."/>
            <person name="Barry K.W."/>
            <person name="Haridas S."/>
            <person name="Chen C."/>
            <person name="Bauer D."/>
            <person name="Andreopoulos W."/>
            <person name="Pangilinan J."/>
            <person name="LaButti K."/>
            <person name="Riley R."/>
            <person name="Lipzen A."/>
            <person name="Clum A."/>
            <person name="Drula E."/>
            <person name="Henrissat B."/>
            <person name="Kohler A."/>
            <person name="Grigoriev I.V."/>
            <person name="Martin F.M."/>
            <person name="Hacquard S."/>
        </authorList>
    </citation>
    <scope>NUCLEOTIDE SEQUENCE</scope>
    <source>
        <strain evidence="25">MPI-CAGE-CH-0230</strain>
    </source>
</reference>
<keyword evidence="19" id="KW-0968">Cytoplasmic vesicle</keyword>
<protein>
    <recommendedName>
        <fullName evidence="5">Sterol regulatory element-binding protein cleavage-activating protein</fullName>
    </recommendedName>
</protein>
<evidence type="ECO:0000256" key="15">
    <source>
        <dbReference type="ARBA" id="ARBA00023136"/>
    </source>
</evidence>
<dbReference type="GO" id="GO:0012507">
    <property type="term" value="C:ER to Golgi transport vesicle membrane"/>
    <property type="evidence" value="ECO:0007669"/>
    <property type="project" value="UniProtKB-SubCell"/>
</dbReference>
<evidence type="ECO:0000256" key="6">
    <source>
        <dbReference type="ARBA" id="ARBA00022548"/>
    </source>
</evidence>
<dbReference type="Proteomes" id="UP000756346">
    <property type="component" value="Unassembled WGS sequence"/>
</dbReference>
<dbReference type="GeneID" id="70183178"/>
<evidence type="ECO:0000256" key="20">
    <source>
        <dbReference type="ARBA" id="ARBA00045958"/>
    </source>
</evidence>
<keyword evidence="12" id="KW-0333">Golgi apparatus</keyword>
<evidence type="ECO:0000256" key="21">
    <source>
        <dbReference type="PROSITE-ProRule" id="PRU00221"/>
    </source>
</evidence>
<evidence type="ECO:0000256" key="9">
    <source>
        <dbReference type="ARBA" id="ARBA00022737"/>
    </source>
</evidence>
<keyword evidence="14" id="KW-0446">Lipid-binding</keyword>
<dbReference type="PANTHER" id="PTHR46378:SF1">
    <property type="entry name" value="STEROL REGULATORY ELEMENT-BINDING PROTEIN CLEAVAGE-ACTIVATING PROTEIN"/>
    <property type="match status" value="1"/>
</dbReference>
<feature type="transmembrane region" description="Helical" evidence="23">
    <location>
        <begin position="413"/>
        <end position="440"/>
    </location>
</feature>
<keyword evidence="15 23" id="KW-0472">Membrane</keyword>
<feature type="transmembrane region" description="Helical" evidence="23">
    <location>
        <begin position="351"/>
        <end position="369"/>
    </location>
</feature>
<dbReference type="PANTHER" id="PTHR46378">
    <property type="entry name" value="STEROL REGULATORY ELEMENT-BINDING PROTEIN CLEAVAGE-ACTIVATING PROTEIN"/>
    <property type="match status" value="1"/>
</dbReference>